<dbReference type="InterPro" id="IPR010496">
    <property type="entry name" value="AL/BT2_dom"/>
</dbReference>
<name>A0ABU9B2W8_9BACT</name>
<protein>
    <submittedName>
        <fullName evidence="3">DUF1080 domain-containing protein</fullName>
    </submittedName>
</protein>
<dbReference type="RefSeq" id="WP_341407291.1">
    <property type="nucleotide sequence ID" value="NZ_JBBUKT010000012.1"/>
</dbReference>
<keyword evidence="1" id="KW-0732">Signal</keyword>
<comment type="caution">
    <text evidence="3">The sequence shown here is derived from an EMBL/GenBank/DDBJ whole genome shotgun (WGS) entry which is preliminary data.</text>
</comment>
<evidence type="ECO:0000313" key="3">
    <source>
        <dbReference type="EMBL" id="MEK7953524.1"/>
    </source>
</evidence>
<accession>A0ABU9B2W8</accession>
<feature type="chain" id="PRO_5045413216" evidence="1">
    <location>
        <begin position="22"/>
        <end position="241"/>
    </location>
</feature>
<feature type="domain" description="3-keto-alpha-glucoside-1,2-lyase/3-keto-2-hydroxy-glucal hydratase" evidence="2">
    <location>
        <begin position="28"/>
        <end position="222"/>
    </location>
</feature>
<evidence type="ECO:0000259" key="2">
    <source>
        <dbReference type="Pfam" id="PF06439"/>
    </source>
</evidence>
<proteinExistence type="predicted"/>
<reference evidence="3 4" key="1">
    <citation type="submission" date="2024-04" db="EMBL/GenBank/DDBJ databases">
        <title>Luteolibacter sp. isolated from soil.</title>
        <authorList>
            <person name="An J."/>
        </authorList>
    </citation>
    <scope>NUCLEOTIDE SEQUENCE [LARGE SCALE GENOMIC DNA]</scope>
    <source>
        <strain evidence="3 4">Y139</strain>
    </source>
</reference>
<evidence type="ECO:0000256" key="1">
    <source>
        <dbReference type="SAM" id="SignalP"/>
    </source>
</evidence>
<sequence length="241" mass="26273">MIRTALLSIVLPCIATPALLAADEALAFQSLFNGRDLSGWVDVNTSPETWTVKDGILVCSGNPTGVMRSEKQYENFILEIEWRHMKEGGNSGVFVWSEGAPAPGQQLPKGMEVQMLELQWPRLNPKPDGSPNHPGYVSGELFGANGLQAVPDFPRGERSMSKEMRCKGAGEWNQYVVVCTDGVIKLSINGKFVNGMSQASVRKGYLCLEAEGSEIHFRNIRLLELPGGMATPEQTAPLAKP</sequence>
<feature type="signal peptide" evidence="1">
    <location>
        <begin position="1"/>
        <end position="21"/>
    </location>
</feature>
<dbReference type="Gene3D" id="2.60.120.560">
    <property type="entry name" value="Exo-inulinase, domain 1"/>
    <property type="match status" value="1"/>
</dbReference>
<dbReference type="Pfam" id="PF06439">
    <property type="entry name" value="3keto-disac_hyd"/>
    <property type="match status" value="1"/>
</dbReference>
<gene>
    <name evidence="3" type="ORF">WKV53_23620</name>
</gene>
<keyword evidence="4" id="KW-1185">Reference proteome</keyword>
<dbReference type="Proteomes" id="UP001371305">
    <property type="component" value="Unassembled WGS sequence"/>
</dbReference>
<evidence type="ECO:0000313" key="4">
    <source>
        <dbReference type="Proteomes" id="UP001371305"/>
    </source>
</evidence>
<organism evidence="3 4">
    <name type="scientific">Luteolibacter soli</name>
    <dbReference type="NCBI Taxonomy" id="3135280"/>
    <lineage>
        <taxon>Bacteria</taxon>
        <taxon>Pseudomonadati</taxon>
        <taxon>Verrucomicrobiota</taxon>
        <taxon>Verrucomicrobiia</taxon>
        <taxon>Verrucomicrobiales</taxon>
        <taxon>Verrucomicrobiaceae</taxon>
        <taxon>Luteolibacter</taxon>
    </lineage>
</organism>
<dbReference type="EMBL" id="JBBUKT010000012">
    <property type="protein sequence ID" value="MEK7953524.1"/>
    <property type="molecule type" value="Genomic_DNA"/>
</dbReference>